<dbReference type="PANTHER" id="PTHR42925:SF1">
    <property type="entry name" value="VIRULENCE FACTOR MVIN"/>
    <property type="match status" value="1"/>
</dbReference>
<evidence type="ECO:0000256" key="6">
    <source>
        <dbReference type="ARBA" id="ARBA00023136"/>
    </source>
</evidence>
<feature type="transmembrane region" description="Helical" evidence="7">
    <location>
        <begin position="349"/>
        <end position="366"/>
    </location>
</feature>
<feature type="transmembrane region" description="Helical" evidence="7">
    <location>
        <begin position="387"/>
        <end position="407"/>
    </location>
</feature>
<evidence type="ECO:0000256" key="1">
    <source>
        <dbReference type="ARBA" id="ARBA00004429"/>
    </source>
</evidence>
<keyword evidence="4 7" id="KW-0812">Transmembrane</keyword>
<evidence type="ECO:0000313" key="8">
    <source>
        <dbReference type="EMBL" id="MEK8052324.1"/>
    </source>
</evidence>
<evidence type="ECO:0000256" key="3">
    <source>
        <dbReference type="ARBA" id="ARBA00022475"/>
    </source>
</evidence>
<keyword evidence="6 7" id="KW-0472">Membrane</keyword>
<keyword evidence="3" id="KW-1003">Cell membrane</keyword>
<gene>
    <name evidence="8" type="ORF">AACH10_18880</name>
</gene>
<organism evidence="8 9">
    <name type="scientific">Pseudaquabacterium inlustre</name>
    <dbReference type="NCBI Taxonomy" id="2984192"/>
    <lineage>
        <taxon>Bacteria</taxon>
        <taxon>Pseudomonadati</taxon>
        <taxon>Pseudomonadota</taxon>
        <taxon>Betaproteobacteria</taxon>
        <taxon>Burkholderiales</taxon>
        <taxon>Sphaerotilaceae</taxon>
        <taxon>Pseudaquabacterium</taxon>
    </lineage>
</organism>
<evidence type="ECO:0000256" key="5">
    <source>
        <dbReference type="ARBA" id="ARBA00022989"/>
    </source>
</evidence>
<comment type="caution">
    <text evidence="8">The sequence shown here is derived from an EMBL/GenBank/DDBJ whole genome shotgun (WGS) entry which is preliminary data.</text>
</comment>
<feature type="transmembrane region" description="Helical" evidence="7">
    <location>
        <begin position="319"/>
        <end position="337"/>
    </location>
</feature>
<dbReference type="InterPro" id="IPR047135">
    <property type="entry name" value="YsiQ"/>
</dbReference>
<dbReference type="Proteomes" id="UP001365405">
    <property type="component" value="Unassembled WGS sequence"/>
</dbReference>
<feature type="transmembrane region" description="Helical" evidence="7">
    <location>
        <begin position="21"/>
        <end position="40"/>
    </location>
</feature>
<dbReference type="PIRSF" id="PIRSF006603">
    <property type="entry name" value="DinF"/>
    <property type="match status" value="1"/>
</dbReference>
<feature type="transmembrane region" description="Helical" evidence="7">
    <location>
        <begin position="163"/>
        <end position="181"/>
    </location>
</feature>
<protein>
    <submittedName>
        <fullName evidence="8">MATE family efflux transporter</fullName>
    </submittedName>
</protein>
<dbReference type="InterPro" id="IPR048279">
    <property type="entry name" value="MdtK-like"/>
</dbReference>
<reference evidence="8 9" key="1">
    <citation type="submission" date="2024-04" db="EMBL/GenBank/DDBJ databases">
        <title>Novel species of the genus Ideonella isolated from streams.</title>
        <authorList>
            <person name="Lu H."/>
        </authorList>
    </citation>
    <scope>NUCLEOTIDE SEQUENCE [LARGE SCALE GENOMIC DNA]</scope>
    <source>
        <strain evidence="8 9">DXS22W</strain>
    </source>
</reference>
<keyword evidence="5 7" id="KW-1133">Transmembrane helix</keyword>
<dbReference type="Pfam" id="PF01554">
    <property type="entry name" value="MatE"/>
    <property type="match status" value="2"/>
</dbReference>
<feature type="transmembrane region" description="Helical" evidence="7">
    <location>
        <begin position="255"/>
        <end position="278"/>
    </location>
</feature>
<comment type="subcellular location">
    <subcellularLocation>
        <location evidence="1">Cell inner membrane</location>
        <topology evidence="1">Multi-pass membrane protein</topology>
    </subcellularLocation>
</comment>
<feature type="transmembrane region" description="Helical" evidence="7">
    <location>
        <begin position="95"/>
        <end position="117"/>
    </location>
</feature>
<feature type="transmembrane region" description="Helical" evidence="7">
    <location>
        <begin position="284"/>
        <end position="307"/>
    </location>
</feature>
<feature type="transmembrane region" description="Helical" evidence="7">
    <location>
        <begin position="187"/>
        <end position="211"/>
    </location>
</feature>
<sequence length="458" mass="48061">MTSVSRSFMARPRLLPLAGPLFAELLLGIAVGVLGTVLAARLGDRHGAAFALANQVLAMLFIFFRIVGAGVGVVVSQALGGRRRDEADRVARATLGAATWIGGLGALGALLGAGPLLRLMNAPPEVLPLATVFLQTLAPAVLLDAWNATLASVLRSHLQARPTLRVIVATQLLHLGLAWPAMSDASWGWGLGLPGFALALLASRVLGVLLLGQLWRQRLGLHTVASDWWCLPRRTLAPVLHIGLPGAAENIAWRLAFMVSVAVVGGMGTAAVATQAYTMQVMHLLLLTGLATGLSAEIVVGHLVGAGRLHEAHRLVRRAMGVGLLVSGGLALLAALAGPRLLGLFTDDAAIVAAGATLLWLTPLLETGRTFNLVLVNALRAAGDARYPVLAGAASFALVLAGGSWLLGSQLGLGLAGVWVAYAADEWIRGLLMWRRWAGQGWVPHARQAHRRLRLARQ</sequence>
<dbReference type="PANTHER" id="PTHR42925">
    <property type="entry name" value="MULTIDRUG AND TOXIN EFFLUX PROTEIN MATE FAMILY"/>
    <property type="match status" value="1"/>
</dbReference>
<evidence type="ECO:0000313" key="9">
    <source>
        <dbReference type="Proteomes" id="UP001365405"/>
    </source>
</evidence>
<feature type="transmembrane region" description="Helical" evidence="7">
    <location>
        <begin position="129"/>
        <end position="151"/>
    </location>
</feature>
<dbReference type="RefSeq" id="WP_341412037.1">
    <property type="nucleotide sequence ID" value="NZ_JBBUTH010000009.1"/>
</dbReference>
<evidence type="ECO:0000256" key="2">
    <source>
        <dbReference type="ARBA" id="ARBA00022448"/>
    </source>
</evidence>
<dbReference type="InterPro" id="IPR002528">
    <property type="entry name" value="MATE_fam"/>
</dbReference>
<accession>A0ABU9CNM6</accession>
<keyword evidence="9" id="KW-1185">Reference proteome</keyword>
<name>A0ABU9CNM6_9BURK</name>
<evidence type="ECO:0000256" key="4">
    <source>
        <dbReference type="ARBA" id="ARBA00022692"/>
    </source>
</evidence>
<proteinExistence type="predicted"/>
<dbReference type="EMBL" id="JBBUTH010000009">
    <property type="protein sequence ID" value="MEK8052324.1"/>
    <property type="molecule type" value="Genomic_DNA"/>
</dbReference>
<feature type="transmembrane region" description="Helical" evidence="7">
    <location>
        <begin position="52"/>
        <end position="75"/>
    </location>
</feature>
<keyword evidence="2" id="KW-0813">Transport</keyword>
<evidence type="ECO:0000256" key="7">
    <source>
        <dbReference type="SAM" id="Phobius"/>
    </source>
</evidence>